<dbReference type="AlphaFoldDB" id="A0AA38X752"/>
<feature type="compositionally biased region" description="Basic and acidic residues" evidence="1">
    <location>
        <begin position="1"/>
        <end position="33"/>
    </location>
</feature>
<feature type="region of interest" description="Disordered" evidence="1">
    <location>
        <begin position="1"/>
        <end position="39"/>
    </location>
</feature>
<reference evidence="2" key="1">
    <citation type="submission" date="2022-10" db="EMBL/GenBank/DDBJ databases">
        <title>Culturing micro-colonial fungi from biological soil crusts in the Mojave desert and describing Neophaeococcomyces mojavensis, and introducing the new genera and species Taxawa tesnikishii.</title>
        <authorList>
            <person name="Kurbessoian T."/>
            <person name="Stajich J.E."/>
        </authorList>
    </citation>
    <scope>NUCLEOTIDE SEQUENCE</scope>
    <source>
        <strain evidence="2">TK_41</strain>
    </source>
</reference>
<dbReference type="PANTHER" id="PTHR28079:SF1">
    <property type="entry name" value="RNA POLYMERASE I-SPECIFIC TRANSCRIPTION INITIATION FACTOR RRN5"/>
    <property type="match status" value="1"/>
</dbReference>
<evidence type="ECO:0000313" key="3">
    <source>
        <dbReference type="Proteomes" id="UP001172673"/>
    </source>
</evidence>
<feature type="compositionally biased region" description="Basic and acidic residues" evidence="1">
    <location>
        <begin position="442"/>
        <end position="452"/>
    </location>
</feature>
<evidence type="ECO:0000313" key="2">
    <source>
        <dbReference type="EMBL" id="KAJ9608090.1"/>
    </source>
</evidence>
<accession>A0AA38X752</accession>
<evidence type="ECO:0000256" key="1">
    <source>
        <dbReference type="SAM" id="MobiDB-lite"/>
    </source>
</evidence>
<feature type="compositionally biased region" description="Acidic residues" evidence="1">
    <location>
        <begin position="396"/>
        <end position="415"/>
    </location>
</feature>
<feature type="compositionally biased region" description="Basic and acidic residues" evidence="1">
    <location>
        <begin position="417"/>
        <end position="432"/>
    </location>
</feature>
<proteinExistence type="predicted"/>
<dbReference type="GO" id="GO:0000500">
    <property type="term" value="C:RNA polymerase I upstream activating factor complex"/>
    <property type="evidence" value="ECO:0007669"/>
    <property type="project" value="InterPro"/>
</dbReference>
<keyword evidence="3" id="KW-1185">Reference proteome</keyword>
<dbReference type="Proteomes" id="UP001172673">
    <property type="component" value="Unassembled WGS sequence"/>
</dbReference>
<protein>
    <submittedName>
        <fullName evidence="2">Uncharacterized protein</fullName>
    </submittedName>
</protein>
<dbReference type="GO" id="GO:0001181">
    <property type="term" value="F:RNA polymerase I general transcription initiation factor activity"/>
    <property type="evidence" value="ECO:0007669"/>
    <property type="project" value="TreeGrafter"/>
</dbReference>
<dbReference type="GO" id="GO:0042790">
    <property type="term" value="P:nucleolar large rRNA transcription by RNA polymerase I"/>
    <property type="evidence" value="ECO:0007669"/>
    <property type="project" value="InterPro"/>
</dbReference>
<dbReference type="EMBL" id="JAPDRK010000010">
    <property type="protein sequence ID" value="KAJ9608090.1"/>
    <property type="molecule type" value="Genomic_DNA"/>
</dbReference>
<comment type="caution">
    <text evidence="2">The sequence shown here is derived from an EMBL/GenBank/DDBJ whole genome shotgun (WGS) entry which is preliminary data.</text>
</comment>
<dbReference type="GO" id="GO:0000182">
    <property type="term" value="F:rDNA binding"/>
    <property type="evidence" value="ECO:0007669"/>
    <property type="project" value="TreeGrafter"/>
</dbReference>
<dbReference type="GO" id="GO:0006361">
    <property type="term" value="P:transcription initiation at RNA polymerase I promoter"/>
    <property type="evidence" value="ECO:0007669"/>
    <property type="project" value="TreeGrafter"/>
</dbReference>
<gene>
    <name evidence="2" type="ORF">H2200_007078</name>
</gene>
<feature type="region of interest" description="Disordered" evidence="1">
    <location>
        <begin position="373"/>
        <end position="452"/>
    </location>
</feature>
<organism evidence="2 3">
    <name type="scientific">Cladophialophora chaetospira</name>
    <dbReference type="NCBI Taxonomy" id="386627"/>
    <lineage>
        <taxon>Eukaryota</taxon>
        <taxon>Fungi</taxon>
        <taxon>Dikarya</taxon>
        <taxon>Ascomycota</taxon>
        <taxon>Pezizomycotina</taxon>
        <taxon>Eurotiomycetes</taxon>
        <taxon>Chaetothyriomycetidae</taxon>
        <taxon>Chaetothyriales</taxon>
        <taxon>Herpotrichiellaceae</taxon>
        <taxon>Cladophialophora</taxon>
    </lineage>
</organism>
<sequence>MDTSHDPDESDSRVNARSHDNSSQEEHAIDKDPSPISFQQRKWNRLRNQYNDQYLDLFKTAFDPIDDSRSNGNLPPTQLGAVTWHPEEKAKLYQALCRRGRHDLPALADLISSKSVIEIKAYLDNLREQETDRQRFEAQPKNISQAEIPAAVEIGPECEKVLDRAADALLAFQEQYDHVAGQQRSDLWLINQEVASELDEKAGDGDIDAEVEDPKFDEQVTPISERAIGLFRLTALLELSERLFMNKSRDNPNSWHNIAEVGERPSLTLETVSDLFDLVVNFLRRLVQSCLFITQSRIRASTSRDYRPSGTVKEEDVVACLNVLGVKSNTASYWVELARRNDLQVVDDAHRRGVDTNAVLAYDAVEASLSWSGRSRSVSTAPTAAHKGHSSGSIGSEEDSSDDSEEVDNVEEPGDEILSHEEGDQDLTHDSQTEGDATSPDRQSKVHLSEREKLGILEIAQEEYLERMDQSARRQEEARLLSFLGAEDMEKIKKEDVEGLGVRPKELRKSIEDCAGLDIDYEADWESRAKRQKLDPAA</sequence>
<dbReference type="PANTHER" id="PTHR28079">
    <property type="entry name" value="RNA POLYMERASE I-SPECIFIC TRANSCRIPTION INITIATION FACTOR RRN5"/>
    <property type="match status" value="1"/>
</dbReference>
<name>A0AA38X752_9EURO</name>
<dbReference type="InterPro" id="IPR039601">
    <property type="entry name" value="Rrn5"/>
</dbReference>